<reference evidence="2" key="1">
    <citation type="submission" date="2020-04" db="EMBL/GenBank/DDBJ databases">
        <authorList>
            <person name="Zhang T."/>
        </authorList>
    </citation>
    <scope>NUCLEOTIDE SEQUENCE</scope>
    <source>
        <strain evidence="2">HKST-UBA14</strain>
    </source>
</reference>
<dbReference type="Proteomes" id="UP000783287">
    <property type="component" value="Unassembled WGS sequence"/>
</dbReference>
<evidence type="ECO:0000313" key="3">
    <source>
        <dbReference type="Proteomes" id="UP000783287"/>
    </source>
</evidence>
<dbReference type="AlphaFoldDB" id="A0A955L6E7"/>
<keyword evidence="1" id="KW-0732">Signal</keyword>
<reference evidence="2" key="2">
    <citation type="journal article" date="2021" name="Microbiome">
        <title>Successional dynamics and alternative stable states in a saline activated sludge microbial community over 9 years.</title>
        <authorList>
            <person name="Wang Y."/>
            <person name="Ye J."/>
            <person name="Ju F."/>
            <person name="Liu L."/>
            <person name="Boyd J.A."/>
            <person name="Deng Y."/>
            <person name="Parks D.H."/>
            <person name="Jiang X."/>
            <person name="Yin X."/>
            <person name="Woodcroft B.J."/>
            <person name="Tyson G.W."/>
            <person name="Hugenholtz P."/>
            <person name="Polz M.F."/>
            <person name="Zhang T."/>
        </authorList>
    </citation>
    <scope>NUCLEOTIDE SEQUENCE</scope>
    <source>
        <strain evidence="2">HKST-UBA14</strain>
    </source>
</reference>
<evidence type="ECO:0000313" key="2">
    <source>
        <dbReference type="EMBL" id="MCA9383750.1"/>
    </source>
</evidence>
<comment type="caution">
    <text evidence="2">The sequence shown here is derived from an EMBL/GenBank/DDBJ whole genome shotgun (WGS) entry which is preliminary data.</text>
</comment>
<proteinExistence type="predicted"/>
<protein>
    <submittedName>
        <fullName evidence="2">Uncharacterized protein</fullName>
    </submittedName>
</protein>
<dbReference type="EMBL" id="JAGQLK010000126">
    <property type="protein sequence ID" value="MCA9383750.1"/>
    <property type="molecule type" value="Genomic_DNA"/>
</dbReference>
<sequence length="228" mass="26279">MKKITLLVFIVMLIVLFSSSFSSKVNAERVPDSSKHNSLLNKSIVNSNTEDIRAFSLKHPNKWVSDQTIYIDDNGTITTIPIDTLQDFKIVGWSPNNQYVYILESSQYYGGQRGHLVDVKSQSVVYSFYTLTNDITWVKPHSFVYFDPKISCKELDFEKCLKMDVGVIQYNIKESRGINEYTILEQESKYPLVKLISVKNSTLEFKLTYDYINQDFSSIDSLFVNLSK</sequence>
<evidence type="ECO:0000256" key="1">
    <source>
        <dbReference type="SAM" id="SignalP"/>
    </source>
</evidence>
<gene>
    <name evidence="2" type="ORF">KC909_05260</name>
</gene>
<accession>A0A955L6E7</accession>
<feature type="signal peptide" evidence="1">
    <location>
        <begin position="1"/>
        <end position="27"/>
    </location>
</feature>
<feature type="chain" id="PRO_5037533303" evidence="1">
    <location>
        <begin position="28"/>
        <end position="228"/>
    </location>
</feature>
<organism evidence="2 3">
    <name type="scientific">Candidatus Dojkabacteria bacterium</name>
    <dbReference type="NCBI Taxonomy" id="2099670"/>
    <lineage>
        <taxon>Bacteria</taxon>
        <taxon>Candidatus Dojkabacteria</taxon>
    </lineage>
</organism>
<name>A0A955L6E7_9BACT</name>